<name>A0A9D1INJ7_9FIRM</name>
<protein>
    <submittedName>
        <fullName evidence="1">Uncharacterized protein</fullName>
    </submittedName>
</protein>
<dbReference type="EMBL" id="DVMT01000028">
    <property type="protein sequence ID" value="HIU40200.1"/>
    <property type="molecule type" value="Genomic_DNA"/>
</dbReference>
<evidence type="ECO:0000313" key="1">
    <source>
        <dbReference type="EMBL" id="HIU40200.1"/>
    </source>
</evidence>
<reference evidence="1" key="2">
    <citation type="journal article" date="2021" name="PeerJ">
        <title>Extensive microbial diversity within the chicken gut microbiome revealed by metagenomics and culture.</title>
        <authorList>
            <person name="Gilroy R."/>
            <person name="Ravi A."/>
            <person name="Getino M."/>
            <person name="Pursley I."/>
            <person name="Horton D.L."/>
            <person name="Alikhan N.F."/>
            <person name="Baker D."/>
            <person name="Gharbi K."/>
            <person name="Hall N."/>
            <person name="Watson M."/>
            <person name="Adriaenssens E.M."/>
            <person name="Foster-Nyarko E."/>
            <person name="Jarju S."/>
            <person name="Secka A."/>
            <person name="Antonio M."/>
            <person name="Oren A."/>
            <person name="Chaudhuri R.R."/>
            <person name="La Ragione R."/>
            <person name="Hildebrand F."/>
            <person name="Pallen M.J."/>
        </authorList>
    </citation>
    <scope>NUCLEOTIDE SEQUENCE</scope>
    <source>
        <strain evidence="1">CHK193-30670</strain>
    </source>
</reference>
<gene>
    <name evidence="1" type="ORF">IAB68_02725</name>
</gene>
<organism evidence="1 2">
    <name type="scientific">Candidatus Aphodocola excrementigallinarum</name>
    <dbReference type="NCBI Taxonomy" id="2840670"/>
    <lineage>
        <taxon>Bacteria</taxon>
        <taxon>Bacillati</taxon>
        <taxon>Bacillota</taxon>
        <taxon>Bacilli</taxon>
        <taxon>Candidatus Aphodocola</taxon>
    </lineage>
</organism>
<evidence type="ECO:0000313" key="2">
    <source>
        <dbReference type="Proteomes" id="UP000824074"/>
    </source>
</evidence>
<dbReference type="AlphaFoldDB" id="A0A9D1INJ7"/>
<dbReference type="Proteomes" id="UP000824074">
    <property type="component" value="Unassembled WGS sequence"/>
</dbReference>
<comment type="caution">
    <text evidence="1">The sequence shown here is derived from an EMBL/GenBank/DDBJ whole genome shotgun (WGS) entry which is preliminary data.</text>
</comment>
<accession>A0A9D1INJ7</accession>
<proteinExistence type="predicted"/>
<sequence length="185" mass="22337">MRNKNNVQDNKDDLNEKLSVAELRIYEGFYDGKDRFLPLTKMIVVRDDNDCRNIISGREYNVYQMLDGKFYPFTNNTSYEMKLGDVFCSIEKDLSLKENVFNYMTESDDFYYYRLPYLQERFDLYSKCQSSYVSQRLRYYQRKISSDLLKREKVDLLLDEHVKLLKEYDNNNKSKVLKMNAKKRS</sequence>
<reference evidence="1" key="1">
    <citation type="submission" date="2020-10" db="EMBL/GenBank/DDBJ databases">
        <authorList>
            <person name="Gilroy R."/>
        </authorList>
    </citation>
    <scope>NUCLEOTIDE SEQUENCE</scope>
    <source>
        <strain evidence="1">CHK193-30670</strain>
    </source>
</reference>